<feature type="domain" description="SET" evidence="1">
    <location>
        <begin position="23"/>
        <end position="233"/>
    </location>
</feature>
<gene>
    <name evidence="2" type="primary">Setd4</name>
    <name evidence="2" type="ORF">LSUE1_G001488</name>
</gene>
<dbReference type="InterPro" id="IPR001214">
    <property type="entry name" value="SET_dom"/>
</dbReference>
<proteinExistence type="predicted"/>
<dbReference type="Gene3D" id="3.90.1410.10">
    <property type="entry name" value="set domain protein methyltransferase, domain 1"/>
    <property type="match status" value="1"/>
</dbReference>
<dbReference type="InterPro" id="IPR044429">
    <property type="entry name" value="SETD4_SET"/>
</dbReference>
<comment type="caution">
    <text evidence="2">The sequence shown here is derived from an EMBL/GenBank/DDBJ whole genome shotgun (WGS) entry which is preliminary data.</text>
</comment>
<dbReference type="InterPro" id="IPR046341">
    <property type="entry name" value="SET_dom_sf"/>
</dbReference>
<dbReference type="SUPFAM" id="SSF82199">
    <property type="entry name" value="SET domain"/>
    <property type="match status" value="1"/>
</dbReference>
<dbReference type="CDD" id="cd19177">
    <property type="entry name" value="SET_SETD4"/>
    <property type="match status" value="1"/>
</dbReference>
<dbReference type="Pfam" id="PF00856">
    <property type="entry name" value="SET"/>
    <property type="match status" value="1"/>
</dbReference>
<dbReference type="GO" id="GO:0016279">
    <property type="term" value="F:protein-lysine N-methyltransferase activity"/>
    <property type="evidence" value="ECO:0007669"/>
    <property type="project" value="InterPro"/>
</dbReference>
<accession>A0A8T9CFW8</accession>
<dbReference type="EMBL" id="QGMK01000292">
    <property type="protein sequence ID" value="TVY82644.1"/>
    <property type="molecule type" value="Genomic_DNA"/>
</dbReference>
<dbReference type="PANTHER" id="PTHR13271:SF137">
    <property type="entry name" value="SET DOMAIN-CONTAINING PROTEIN"/>
    <property type="match status" value="1"/>
</dbReference>
<dbReference type="OrthoDB" id="341421at2759"/>
<dbReference type="PANTHER" id="PTHR13271">
    <property type="entry name" value="UNCHARACTERIZED PUTATIVE METHYLTRANSFERASE"/>
    <property type="match status" value="1"/>
</dbReference>
<organism evidence="2 3">
    <name type="scientific">Lachnellula suecica</name>
    <dbReference type="NCBI Taxonomy" id="602035"/>
    <lineage>
        <taxon>Eukaryota</taxon>
        <taxon>Fungi</taxon>
        <taxon>Dikarya</taxon>
        <taxon>Ascomycota</taxon>
        <taxon>Pezizomycotina</taxon>
        <taxon>Leotiomycetes</taxon>
        <taxon>Helotiales</taxon>
        <taxon>Lachnaceae</taxon>
        <taxon>Lachnellula</taxon>
    </lineage>
</organism>
<feature type="non-terminal residue" evidence="2">
    <location>
        <position position="382"/>
    </location>
</feature>
<name>A0A8T9CFW8_9HELO</name>
<keyword evidence="3" id="KW-1185">Reference proteome</keyword>
<evidence type="ECO:0000313" key="2">
    <source>
        <dbReference type="EMBL" id="TVY82644.1"/>
    </source>
</evidence>
<protein>
    <submittedName>
        <fullName evidence="2">SET domain-containing protein</fullName>
    </submittedName>
</protein>
<reference evidence="2 3" key="1">
    <citation type="submission" date="2018-05" db="EMBL/GenBank/DDBJ databases">
        <title>Genome sequencing and assembly of the regulated plant pathogen Lachnellula willkommii and related sister species for the development of diagnostic species identification markers.</title>
        <authorList>
            <person name="Giroux E."/>
            <person name="Bilodeau G."/>
        </authorList>
    </citation>
    <scope>NUCLEOTIDE SEQUENCE [LARGE SCALE GENOMIC DNA]</scope>
    <source>
        <strain evidence="2 3">CBS 268.59</strain>
    </source>
</reference>
<evidence type="ECO:0000259" key="1">
    <source>
        <dbReference type="PROSITE" id="PS50280"/>
    </source>
</evidence>
<evidence type="ECO:0000313" key="3">
    <source>
        <dbReference type="Proteomes" id="UP000469558"/>
    </source>
</evidence>
<dbReference type="InterPro" id="IPR050600">
    <property type="entry name" value="SETD3_SETD6_MTase"/>
</dbReference>
<dbReference type="Proteomes" id="UP000469558">
    <property type="component" value="Unassembled WGS sequence"/>
</dbReference>
<dbReference type="PROSITE" id="PS50280">
    <property type="entry name" value="SET"/>
    <property type="match status" value="1"/>
</dbReference>
<sequence length="382" mass="43036">TRLNPSSAQMEAHRKFTKWALDQGVEINSVAPHRFPGKGLGIIAEKDFKAGEILLKVPTTALRTVHTVPKSTSGAIGTITVHGLLAAELSLDTSTRFAPWQAVLPTHADFLDSMPLLWDARLQELLPEASKTLLDNQKRKLTSDWAAVSKAFPQLEYEKYLYNWLIVNTRTFYFVKSKSKKQPAPDDCMALNPFADYFNHASAGAEVSFTAKGYQICTHAPVKEGDEIYISYGTHSNDFLLVEYGFIFPQGENAHDNISLDSFILPLLNEKQREILKRAGYLGKYVMDRDSVCYRTQIALQMLCLPLRKWQRVVDGLDDGEKHQGSVDQLLATILSRYHSHTSEILVNVTKVDSTLAGQETLSKRWEQIRLLIQATANRIQR</sequence>
<dbReference type="AlphaFoldDB" id="A0A8T9CFW8"/>